<accession>A0A0F9QFY5</accession>
<feature type="non-terminal residue" evidence="1">
    <location>
        <position position="1"/>
    </location>
</feature>
<gene>
    <name evidence="1" type="ORF">LCGC14_1099750</name>
</gene>
<dbReference type="EMBL" id="LAZR01004945">
    <property type="protein sequence ID" value="KKN04203.1"/>
    <property type="molecule type" value="Genomic_DNA"/>
</dbReference>
<organism evidence="1">
    <name type="scientific">marine sediment metagenome</name>
    <dbReference type="NCBI Taxonomy" id="412755"/>
    <lineage>
        <taxon>unclassified sequences</taxon>
        <taxon>metagenomes</taxon>
        <taxon>ecological metagenomes</taxon>
    </lineage>
</organism>
<reference evidence="1" key="1">
    <citation type="journal article" date="2015" name="Nature">
        <title>Complex archaea that bridge the gap between prokaryotes and eukaryotes.</title>
        <authorList>
            <person name="Spang A."/>
            <person name="Saw J.H."/>
            <person name="Jorgensen S.L."/>
            <person name="Zaremba-Niedzwiedzka K."/>
            <person name="Martijn J."/>
            <person name="Lind A.E."/>
            <person name="van Eijk R."/>
            <person name="Schleper C."/>
            <person name="Guy L."/>
            <person name="Ettema T.J."/>
        </authorList>
    </citation>
    <scope>NUCLEOTIDE SEQUENCE</scope>
</reference>
<proteinExistence type="predicted"/>
<evidence type="ECO:0000313" key="1">
    <source>
        <dbReference type="EMBL" id="KKN04203.1"/>
    </source>
</evidence>
<name>A0A0F9QFY5_9ZZZZ</name>
<sequence>PPHHESADGLDYKCRPCTRGYVNWKKMEKRREAKMGSDDVAEIQRHRELMEDNGVPDVEVTF</sequence>
<protein>
    <submittedName>
        <fullName evidence="1">Uncharacterized protein</fullName>
    </submittedName>
</protein>
<dbReference type="AlphaFoldDB" id="A0A0F9QFY5"/>
<comment type="caution">
    <text evidence="1">The sequence shown here is derived from an EMBL/GenBank/DDBJ whole genome shotgun (WGS) entry which is preliminary data.</text>
</comment>